<accession>G2DGZ1</accession>
<dbReference type="EMBL" id="AFOC01000107">
    <property type="protein sequence ID" value="EGV50119.1"/>
    <property type="molecule type" value="Genomic_DNA"/>
</dbReference>
<dbReference type="Proteomes" id="UP000004491">
    <property type="component" value="Unassembled WGS sequence"/>
</dbReference>
<keyword evidence="2" id="KW-1185">Reference proteome</keyword>
<evidence type="ECO:0000313" key="1">
    <source>
        <dbReference type="EMBL" id="EGV50119.1"/>
    </source>
</evidence>
<evidence type="ECO:0000313" key="2">
    <source>
        <dbReference type="Proteomes" id="UP000004491"/>
    </source>
</evidence>
<gene>
    <name evidence="1" type="ORF">Rifp1Sym_eb00080</name>
</gene>
<protein>
    <submittedName>
        <fullName evidence="1">Uncharacterized protein</fullName>
    </submittedName>
</protein>
<name>G2DGZ1_9GAMM</name>
<reference evidence="1" key="1">
    <citation type="journal article" date="2011" name="ISME J.">
        <title>The endosymbionts of the deep-sea tubeworms Riftia pachyptila and Tevnia jerichonana share an identical physiology as revealed by proteogenomic analyses.</title>
        <authorList>
            <person name="Gardebrecht A."/>
            <person name="Markert S."/>
            <person name="Felbeck H."/>
            <person name="Thuermer A."/>
            <person name="Albrecht D."/>
            <person name="Wollherr A."/>
            <person name="Kabisch J."/>
            <person name="Lehmann R."/>
            <person name="Daniel R."/>
            <person name="Liesegang H."/>
            <person name="Hecker M."/>
            <person name="Sievert S.M."/>
            <person name="Schweder T."/>
        </authorList>
    </citation>
    <scope>NUCLEOTIDE SEQUENCE [LARGE SCALE GENOMIC DNA]</scope>
</reference>
<comment type="caution">
    <text evidence="1">The sequence shown here is derived from an EMBL/GenBank/DDBJ whole genome shotgun (WGS) entry which is preliminary data.</text>
</comment>
<sequence>MMFGLLKSTPPIDEPSAEWLFDAYAWALRNFDARVFHQESILVVPSNEHFPGRENSLHGMAELIFEQVKAYAGMAHWPCRLLDQQACMTLETPSLRLAGAIRGSRGIPLTTVAEDQKLIVLYQPNQVSNPEALIASFAHTLAHYLGTTAEEPPPGGPEQWPHLTELLAVFMGFGLMFANSVYAFKGSSCGSCGGGAPGRSAFLSEEETTYALAIFAVLKEIPAKDVSRHLKKSLRPVYKQALKDLAGRGEQLARLQDIDGDAVAALAQ</sequence>
<dbReference type="AlphaFoldDB" id="G2DGZ1"/>
<proteinExistence type="predicted"/>
<organism evidence="1 2">
    <name type="scientific">endosymbiont of Riftia pachyptila</name>
    <name type="common">vent Ph05</name>
    <dbReference type="NCBI Taxonomy" id="1048808"/>
    <lineage>
        <taxon>Bacteria</taxon>
        <taxon>Pseudomonadati</taxon>
        <taxon>Pseudomonadota</taxon>
        <taxon>Gammaproteobacteria</taxon>
        <taxon>sulfur-oxidizing symbionts</taxon>
    </lineage>
</organism>